<keyword evidence="12" id="KW-1185">Reference proteome</keyword>
<comment type="subcellular location">
    <subcellularLocation>
        <location evidence="1">Nucleus</location>
    </subcellularLocation>
</comment>
<name>A0AAN8UZT7_9MAGN</name>
<dbReference type="SUPFAM" id="SSF109715">
    <property type="entry name" value="DEK C-terminal domain"/>
    <property type="match status" value="1"/>
</dbReference>
<evidence type="ECO:0000256" key="3">
    <source>
        <dbReference type="ARBA" id="ARBA00023015"/>
    </source>
</evidence>
<dbReference type="AlphaFoldDB" id="A0AAN8UZT7"/>
<evidence type="ECO:0000256" key="2">
    <source>
        <dbReference type="ARBA" id="ARBA00009001"/>
    </source>
</evidence>
<evidence type="ECO:0000313" key="12">
    <source>
        <dbReference type="Proteomes" id="UP001370490"/>
    </source>
</evidence>
<dbReference type="GO" id="GO:0060261">
    <property type="term" value="P:positive regulation of transcription initiation by RNA polymerase II"/>
    <property type="evidence" value="ECO:0007669"/>
    <property type="project" value="InterPro"/>
</dbReference>
<feature type="domain" description="DEK-C" evidence="10">
    <location>
        <begin position="3"/>
        <end position="61"/>
    </location>
</feature>
<dbReference type="SUPFAM" id="SSF54447">
    <property type="entry name" value="ssDNA-binding transcriptional regulator domain"/>
    <property type="match status" value="1"/>
</dbReference>
<gene>
    <name evidence="11" type="ORF">RJ641_015876</name>
</gene>
<dbReference type="Proteomes" id="UP001370490">
    <property type="component" value="Unassembled WGS sequence"/>
</dbReference>
<dbReference type="Pfam" id="PF00098">
    <property type="entry name" value="zf-CCHC"/>
    <property type="match status" value="1"/>
</dbReference>
<dbReference type="GO" id="GO:0005634">
    <property type="term" value="C:nucleus"/>
    <property type="evidence" value="ECO:0007669"/>
    <property type="project" value="UniProtKB-SubCell"/>
</dbReference>
<dbReference type="Pfam" id="PF02229">
    <property type="entry name" value="PC4"/>
    <property type="match status" value="1"/>
</dbReference>
<dbReference type="SMART" id="SM00343">
    <property type="entry name" value="ZnF_C2HC"/>
    <property type="match status" value="1"/>
</dbReference>
<dbReference type="Gene3D" id="2.30.31.10">
    <property type="entry name" value="Transcriptional Coactivator Pc4, Chain A"/>
    <property type="match status" value="1"/>
</dbReference>
<dbReference type="InterPro" id="IPR009044">
    <property type="entry name" value="ssDNA-bd_transcriptional_reg"/>
</dbReference>
<protein>
    <submittedName>
        <fullName evidence="11">Zinc finger, CCHC-type</fullName>
    </submittedName>
</protein>
<keyword evidence="7" id="KW-0479">Metal-binding</keyword>
<comment type="similarity">
    <text evidence="2">Belongs to the transcriptional coactivator PC4 family.</text>
</comment>
<evidence type="ECO:0000256" key="8">
    <source>
        <dbReference type="SAM" id="MobiDB-lite"/>
    </source>
</evidence>
<dbReference type="InterPro" id="IPR003173">
    <property type="entry name" value="PC4_C"/>
</dbReference>
<keyword evidence="3" id="KW-0805">Transcription regulation</keyword>
<dbReference type="Pfam" id="PF08766">
    <property type="entry name" value="DEK_C"/>
    <property type="match status" value="1"/>
</dbReference>
<evidence type="ECO:0000259" key="9">
    <source>
        <dbReference type="PROSITE" id="PS50158"/>
    </source>
</evidence>
<dbReference type="GO" id="GO:0003677">
    <property type="term" value="F:DNA binding"/>
    <property type="evidence" value="ECO:0007669"/>
    <property type="project" value="UniProtKB-KW"/>
</dbReference>
<sequence>MEEPSRERIEETVTDILKQADMEAMTEFKVRALASEKLNFDLSSSPHLRLLIRNIVESFLLSLPPAHDVVSPPAPATTKIADNGDLIICELSKCRRVVVQDFRGKPLVSIREFYNKGGKLLPSARGISLSTEQWSAFKKNIPGIEEAIKVMQSRIGPKVDGKEAEDASNAMSACIPPSKEDGKQFENASNVMSVCIPPKEEGSVNPGIPCNKDGKQIEAESNAMGARVPPIDVESKNPIISLNEDGKQIEDASTSMTTCISPKDEEECRNADKNPEPLVNHNLNPAKKQKPDMIRPGILGKSQEPGKDKKGLVCFSCGKQGHFSRNCWSRKPGSEVGKRIDKENPSTPVTDVNMVEKVAE</sequence>
<dbReference type="PANTHER" id="PTHR13215">
    <property type="entry name" value="RNA POLYMERASE II TRANSCRIPTIONAL COACTIVATOR"/>
    <property type="match status" value="1"/>
</dbReference>
<evidence type="ECO:0000256" key="6">
    <source>
        <dbReference type="ARBA" id="ARBA00023242"/>
    </source>
</evidence>
<comment type="caution">
    <text evidence="11">The sequence shown here is derived from an EMBL/GenBank/DDBJ whole genome shotgun (WGS) entry which is preliminary data.</text>
</comment>
<dbReference type="InterPro" id="IPR014876">
    <property type="entry name" value="DEK_C"/>
</dbReference>
<organism evidence="11 12">
    <name type="scientific">Dillenia turbinata</name>
    <dbReference type="NCBI Taxonomy" id="194707"/>
    <lineage>
        <taxon>Eukaryota</taxon>
        <taxon>Viridiplantae</taxon>
        <taxon>Streptophyta</taxon>
        <taxon>Embryophyta</taxon>
        <taxon>Tracheophyta</taxon>
        <taxon>Spermatophyta</taxon>
        <taxon>Magnoliopsida</taxon>
        <taxon>eudicotyledons</taxon>
        <taxon>Gunneridae</taxon>
        <taxon>Pentapetalae</taxon>
        <taxon>Dilleniales</taxon>
        <taxon>Dilleniaceae</taxon>
        <taxon>Dillenia</taxon>
    </lineage>
</organism>
<dbReference type="PROSITE" id="PS50158">
    <property type="entry name" value="ZF_CCHC"/>
    <property type="match status" value="1"/>
</dbReference>
<keyword evidence="5" id="KW-0804">Transcription</keyword>
<feature type="compositionally biased region" description="Basic and acidic residues" evidence="8">
    <location>
        <begin position="332"/>
        <end position="344"/>
    </location>
</feature>
<accession>A0AAN8UZT7</accession>
<evidence type="ECO:0000313" key="11">
    <source>
        <dbReference type="EMBL" id="KAK6919972.1"/>
    </source>
</evidence>
<feature type="region of interest" description="Disordered" evidence="8">
    <location>
        <begin position="268"/>
        <end position="294"/>
    </location>
</feature>
<dbReference type="EMBL" id="JBAMMX010000021">
    <property type="protein sequence ID" value="KAK6919972.1"/>
    <property type="molecule type" value="Genomic_DNA"/>
</dbReference>
<dbReference type="PROSITE" id="PS51998">
    <property type="entry name" value="DEK_C"/>
    <property type="match status" value="1"/>
</dbReference>
<keyword evidence="4" id="KW-0238">DNA-binding</keyword>
<proteinExistence type="inferred from homology"/>
<dbReference type="SUPFAM" id="SSF57756">
    <property type="entry name" value="Retrovirus zinc finger-like domains"/>
    <property type="match status" value="1"/>
</dbReference>
<dbReference type="GO" id="GO:0008270">
    <property type="term" value="F:zinc ion binding"/>
    <property type="evidence" value="ECO:0007669"/>
    <property type="project" value="UniProtKB-KW"/>
</dbReference>
<dbReference type="InterPro" id="IPR001878">
    <property type="entry name" value="Znf_CCHC"/>
</dbReference>
<evidence type="ECO:0000256" key="4">
    <source>
        <dbReference type="ARBA" id="ARBA00023125"/>
    </source>
</evidence>
<feature type="region of interest" description="Disordered" evidence="8">
    <location>
        <begin position="326"/>
        <end position="349"/>
    </location>
</feature>
<keyword evidence="7" id="KW-0862">Zinc</keyword>
<keyword evidence="7" id="KW-0863">Zinc-finger</keyword>
<evidence type="ECO:0000259" key="10">
    <source>
        <dbReference type="PROSITE" id="PS51998"/>
    </source>
</evidence>
<keyword evidence="6" id="KW-0539">Nucleus</keyword>
<evidence type="ECO:0000256" key="5">
    <source>
        <dbReference type="ARBA" id="ARBA00023163"/>
    </source>
</evidence>
<evidence type="ECO:0000256" key="7">
    <source>
        <dbReference type="PROSITE-ProRule" id="PRU00047"/>
    </source>
</evidence>
<evidence type="ECO:0000256" key="1">
    <source>
        <dbReference type="ARBA" id="ARBA00004123"/>
    </source>
</evidence>
<dbReference type="InterPro" id="IPR045125">
    <property type="entry name" value="Sub1/Tcp4-like"/>
</dbReference>
<dbReference type="InterPro" id="IPR036875">
    <property type="entry name" value="Znf_CCHC_sf"/>
</dbReference>
<dbReference type="Gene3D" id="4.10.60.10">
    <property type="entry name" value="Zinc finger, CCHC-type"/>
    <property type="match status" value="1"/>
</dbReference>
<feature type="domain" description="CCHC-type" evidence="9">
    <location>
        <begin position="314"/>
        <end position="327"/>
    </location>
</feature>
<reference evidence="11 12" key="1">
    <citation type="submission" date="2023-12" db="EMBL/GenBank/DDBJ databases">
        <title>A high-quality genome assembly for Dillenia turbinata (Dilleniales).</title>
        <authorList>
            <person name="Chanderbali A."/>
        </authorList>
    </citation>
    <scope>NUCLEOTIDE SEQUENCE [LARGE SCALE GENOMIC DNA]</scope>
    <source>
        <strain evidence="11">LSX21</strain>
        <tissue evidence="11">Leaf</tissue>
    </source>
</reference>
<dbReference type="GO" id="GO:0003713">
    <property type="term" value="F:transcription coactivator activity"/>
    <property type="evidence" value="ECO:0007669"/>
    <property type="project" value="InterPro"/>
</dbReference>